<dbReference type="PANTHER" id="PTHR46512">
    <property type="entry name" value="PEPTIDYLPROLYL ISOMERASE"/>
    <property type="match status" value="1"/>
</dbReference>
<keyword evidence="3" id="KW-1185">Reference proteome</keyword>
<gene>
    <name evidence="2" type="primary">FKBP4</name>
    <name evidence="2" type="ORF">SNAT2548_LOCUS1312</name>
</gene>
<dbReference type="PANTHER" id="PTHR46512:SF10">
    <property type="entry name" value="FK506-BINDING PROTEIN-LIKE"/>
    <property type="match status" value="1"/>
</dbReference>
<accession>A0A812H798</accession>
<feature type="repeat" description="TPR" evidence="1">
    <location>
        <begin position="293"/>
        <end position="326"/>
    </location>
</feature>
<name>A0A812H798_9DINO</name>
<evidence type="ECO:0000313" key="2">
    <source>
        <dbReference type="EMBL" id="CAE6943753.1"/>
    </source>
</evidence>
<proteinExistence type="predicted"/>
<dbReference type="EMBL" id="CAJNDS010000071">
    <property type="protein sequence ID" value="CAE6943753.1"/>
    <property type="molecule type" value="Genomic_DNA"/>
</dbReference>
<dbReference type="InterPro" id="IPR050754">
    <property type="entry name" value="FKBP4/5/8-like"/>
</dbReference>
<dbReference type="Gene3D" id="1.25.40.10">
    <property type="entry name" value="Tetratricopeptide repeat domain"/>
    <property type="match status" value="1"/>
</dbReference>
<dbReference type="OrthoDB" id="442390at2759"/>
<dbReference type="InterPro" id="IPR011990">
    <property type="entry name" value="TPR-like_helical_dom_sf"/>
</dbReference>
<protein>
    <submittedName>
        <fullName evidence="2">FKBP4 protein</fullName>
    </submittedName>
</protein>
<dbReference type="Proteomes" id="UP000604046">
    <property type="component" value="Unassembled WGS sequence"/>
</dbReference>
<comment type="caution">
    <text evidence="2">The sequence shown here is derived from an EMBL/GenBank/DDBJ whole genome shotgun (WGS) entry which is preliminary data.</text>
</comment>
<dbReference type="InterPro" id="IPR019734">
    <property type="entry name" value="TPR_rpt"/>
</dbReference>
<dbReference type="SUPFAM" id="SSF48452">
    <property type="entry name" value="TPR-like"/>
    <property type="match status" value="1"/>
</dbReference>
<sequence length="362" mass="38951">MWHGLVEAPSAEEVDVGKRSEPCRSLFQDDVEQLIPVELRRGRPNANVGQPPADRVVRQVRQEEKAPKLVDISAQRDGSLRKHVLVEAPCAAPRVLPGAEVRAKITATLGEESVPLEKRLLHGPKEHCWTAGSGAHCQLVELMVCSMHLGETSTATSSDQQLVADAGVLGNCANLGKVDFVVSLDAISACTVESAEDVLKWAGEQKASASCSLQQGKTQLALLKYTAICQKLAPRAGVEAAAMPGLDDASLHEAASLRLASRLNSALCLLRLGLWQDAADACTDILKEDAANIKALFRRGKALLQLGLPREAVADLAQANQLDPGNREVTQLLRQCQALLKKAADKATLLNEQRSKHVDKWS</sequence>
<dbReference type="PROSITE" id="PS50005">
    <property type="entry name" value="TPR"/>
    <property type="match status" value="1"/>
</dbReference>
<reference evidence="2" key="1">
    <citation type="submission" date="2021-02" db="EMBL/GenBank/DDBJ databases">
        <authorList>
            <person name="Dougan E. K."/>
            <person name="Rhodes N."/>
            <person name="Thang M."/>
            <person name="Chan C."/>
        </authorList>
    </citation>
    <scope>NUCLEOTIDE SEQUENCE</scope>
</reference>
<evidence type="ECO:0000313" key="3">
    <source>
        <dbReference type="Proteomes" id="UP000604046"/>
    </source>
</evidence>
<organism evidence="2 3">
    <name type="scientific">Symbiodinium natans</name>
    <dbReference type="NCBI Taxonomy" id="878477"/>
    <lineage>
        <taxon>Eukaryota</taxon>
        <taxon>Sar</taxon>
        <taxon>Alveolata</taxon>
        <taxon>Dinophyceae</taxon>
        <taxon>Suessiales</taxon>
        <taxon>Symbiodiniaceae</taxon>
        <taxon>Symbiodinium</taxon>
    </lineage>
</organism>
<keyword evidence="1" id="KW-0802">TPR repeat</keyword>
<dbReference type="AlphaFoldDB" id="A0A812H798"/>
<dbReference type="SMART" id="SM00028">
    <property type="entry name" value="TPR"/>
    <property type="match status" value="2"/>
</dbReference>
<evidence type="ECO:0000256" key="1">
    <source>
        <dbReference type="PROSITE-ProRule" id="PRU00339"/>
    </source>
</evidence>